<dbReference type="EMBL" id="JACOGC010000005">
    <property type="protein sequence ID" value="MBC3886129.1"/>
    <property type="molecule type" value="Genomic_DNA"/>
</dbReference>
<accession>A0ABR6YQF0</accession>
<keyword evidence="2" id="KW-1185">Reference proteome</keyword>
<dbReference type="RefSeq" id="WP_186863677.1">
    <property type="nucleotide sequence ID" value="NZ_JACOGC010000005.1"/>
</dbReference>
<gene>
    <name evidence="1" type="ORF">H8K27_13395</name>
</gene>
<evidence type="ECO:0000313" key="2">
    <source>
        <dbReference type="Proteomes" id="UP000613113"/>
    </source>
</evidence>
<reference evidence="1 2" key="1">
    <citation type="submission" date="2020-08" db="EMBL/GenBank/DDBJ databases">
        <title>Novel species isolated from subtropical streams in China.</title>
        <authorList>
            <person name="Lu H."/>
        </authorList>
    </citation>
    <scope>NUCLEOTIDE SEQUENCE [LARGE SCALE GENOMIC DNA]</scope>
    <source>
        <strain evidence="1 2">FT31W</strain>
    </source>
</reference>
<name>A0ABR6YQF0_9BURK</name>
<proteinExistence type="predicted"/>
<dbReference type="Proteomes" id="UP000613113">
    <property type="component" value="Unassembled WGS sequence"/>
</dbReference>
<protein>
    <submittedName>
        <fullName evidence="1">Uncharacterized protein</fullName>
    </submittedName>
</protein>
<organism evidence="1 2">
    <name type="scientific">Undibacterium griseum</name>
    <dbReference type="NCBI Taxonomy" id="2762295"/>
    <lineage>
        <taxon>Bacteria</taxon>
        <taxon>Pseudomonadati</taxon>
        <taxon>Pseudomonadota</taxon>
        <taxon>Betaproteobacteria</taxon>
        <taxon>Burkholderiales</taxon>
        <taxon>Oxalobacteraceae</taxon>
        <taxon>Undibacterium</taxon>
    </lineage>
</organism>
<comment type="caution">
    <text evidence="1">The sequence shown here is derived from an EMBL/GenBank/DDBJ whole genome shotgun (WGS) entry which is preliminary data.</text>
</comment>
<evidence type="ECO:0000313" key="1">
    <source>
        <dbReference type="EMBL" id="MBC3886129.1"/>
    </source>
</evidence>
<sequence length="478" mass="50217">MAAEPDQNAMPVEKETASLHLGLEKIKLPGSENMGMINTSYLIQIAPELYFGPSVYGSVSGKRGGFYTIGGELAWRHPLISKLNLETGMYVGGGGGGTSLVGGGLMLRPHADLMWDFGGYKAGISASQVRFPNGYISSKQIGLVVDFDTEFLHTSASSGDHNRPLSTRTGVGFDRAMAVFGRYQPRSNSRFISGAPLQQSITYVGTRMERFLTPGVFVGLEANGAGSGGVAGYAEYLGTIGAEMPVFNDNFKIGTRFDLGMGGGGAVSVGGGIMLKAGVYASANLSKNFHVNLEGGLVDSPNGNFRATYGSVALQWDLDHPFSQSSSSTVIANEWIGGTQHYFNAARKDGSKRDMDNITLQLNRYLTDTVYLTGQAHSAYSGNAGGYSVGLIGLGYHSPKTSSGLYVGAEMLAGAAGGGGVDTNGGFLIQPSAYLGIQINKNLSAQLNAGRVKSLKGNLNSNLLGLGLSYSFGTVERH</sequence>